<dbReference type="NCBIfam" id="NF047847">
    <property type="entry name" value="SS_mature_LptM"/>
    <property type="match status" value="1"/>
</dbReference>
<keyword evidence="6" id="KW-0449">Lipoprotein</keyword>
<evidence type="ECO:0000256" key="7">
    <source>
        <dbReference type="SAM" id="MobiDB-lite"/>
    </source>
</evidence>
<evidence type="ECO:0000256" key="6">
    <source>
        <dbReference type="ARBA" id="ARBA00023288"/>
    </source>
</evidence>
<keyword evidence="2 8" id="KW-0732">Signal</keyword>
<sequence length="70" mass="6994">MRRLILPVALAVTATALTGCGNKGPLYLPPPPAAGATATPQAASPVRSDDAHAPPPASTSSQPFNSVIHP</sequence>
<evidence type="ECO:0000256" key="2">
    <source>
        <dbReference type="ARBA" id="ARBA00022729"/>
    </source>
</evidence>
<keyword evidence="4" id="KW-0564">Palmitate</keyword>
<comment type="caution">
    <text evidence="9">The sequence shown here is derived from an EMBL/GenBank/DDBJ whole genome shotgun (WGS) entry which is preliminary data.</text>
</comment>
<keyword evidence="5" id="KW-0998">Cell outer membrane</keyword>
<keyword evidence="10" id="KW-1185">Reference proteome</keyword>
<dbReference type="InterPro" id="IPR032831">
    <property type="entry name" value="LptM_cons"/>
</dbReference>
<dbReference type="Pfam" id="PF13627">
    <property type="entry name" value="LptM_cons"/>
    <property type="match status" value="1"/>
</dbReference>
<feature type="region of interest" description="Disordered" evidence="7">
    <location>
        <begin position="20"/>
        <end position="70"/>
    </location>
</feature>
<feature type="signal peptide" evidence="8">
    <location>
        <begin position="1"/>
        <end position="19"/>
    </location>
</feature>
<keyword evidence="3" id="KW-0472">Membrane</keyword>
<accession>A0ABX0Q4S8</accession>
<dbReference type="RefSeq" id="WP_167124497.1">
    <property type="nucleotide sequence ID" value="NZ_JAAQQR010000003.1"/>
</dbReference>
<proteinExistence type="predicted"/>
<evidence type="ECO:0000256" key="5">
    <source>
        <dbReference type="ARBA" id="ARBA00023237"/>
    </source>
</evidence>
<feature type="chain" id="PRO_5046442781" description="Lipoprotein" evidence="8">
    <location>
        <begin position="20"/>
        <end position="70"/>
    </location>
</feature>
<name>A0ABX0Q4S8_9GAMM</name>
<evidence type="ECO:0000256" key="1">
    <source>
        <dbReference type="ARBA" id="ARBA00004459"/>
    </source>
</evidence>
<gene>
    <name evidence="9" type="ORF">HBF26_07025</name>
</gene>
<comment type="subcellular location">
    <subcellularLocation>
        <location evidence="1">Cell outer membrane</location>
        <topology evidence="1">Lipid-anchor</topology>
    </subcellularLocation>
</comment>
<dbReference type="PROSITE" id="PS51257">
    <property type="entry name" value="PROKAR_LIPOPROTEIN"/>
    <property type="match status" value="1"/>
</dbReference>
<feature type="compositionally biased region" description="Polar residues" evidence="7">
    <location>
        <begin position="58"/>
        <end position="70"/>
    </location>
</feature>
<evidence type="ECO:0008006" key="11">
    <source>
        <dbReference type="Google" id="ProtNLM"/>
    </source>
</evidence>
<reference evidence="9 10" key="1">
    <citation type="journal article" date="2011" name="Curr. Microbiol.">
        <title>Luteibacter jiangsuensis sp. nov.: a methamidophos-degrading bacterium isolated from a methamidophos-manufacturing factory.</title>
        <authorList>
            <person name="Wang L."/>
            <person name="Wang G.L."/>
            <person name="Li S.P."/>
            <person name="Jiang J.D."/>
        </authorList>
    </citation>
    <scope>NUCLEOTIDE SEQUENCE [LARGE SCALE GENOMIC DNA]</scope>
    <source>
        <strain evidence="9 10">CGMCC 1.10133</strain>
    </source>
</reference>
<evidence type="ECO:0000256" key="8">
    <source>
        <dbReference type="SAM" id="SignalP"/>
    </source>
</evidence>
<evidence type="ECO:0000313" key="9">
    <source>
        <dbReference type="EMBL" id="NID04632.1"/>
    </source>
</evidence>
<evidence type="ECO:0000313" key="10">
    <source>
        <dbReference type="Proteomes" id="UP001429601"/>
    </source>
</evidence>
<protein>
    <recommendedName>
        <fullName evidence="11">Lipoprotein</fullName>
    </recommendedName>
</protein>
<feature type="compositionally biased region" description="Low complexity" evidence="7">
    <location>
        <begin position="34"/>
        <end position="45"/>
    </location>
</feature>
<dbReference type="Proteomes" id="UP001429601">
    <property type="component" value="Unassembled WGS sequence"/>
</dbReference>
<evidence type="ECO:0000256" key="4">
    <source>
        <dbReference type="ARBA" id="ARBA00023139"/>
    </source>
</evidence>
<evidence type="ECO:0000256" key="3">
    <source>
        <dbReference type="ARBA" id="ARBA00023136"/>
    </source>
</evidence>
<dbReference type="EMBL" id="JAAQQR010000003">
    <property type="protein sequence ID" value="NID04632.1"/>
    <property type="molecule type" value="Genomic_DNA"/>
</dbReference>
<organism evidence="9 10">
    <name type="scientific">Luteibacter jiangsuensis</name>
    <dbReference type="NCBI Taxonomy" id="637577"/>
    <lineage>
        <taxon>Bacteria</taxon>
        <taxon>Pseudomonadati</taxon>
        <taxon>Pseudomonadota</taxon>
        <taxon>Gammaproteobacteria</taxon>
        <taxon>Lysobacterales</taxon>
        <taxon>Rhodanobacteraceae</taxon>
        <taxon>Luteibacter</taxon>
    </lineage>
</organism>